<feature type="compositionally biased region" description="Gly residues" evidence="2">
    <location>
        <begin position="73"/>
        <end position="94"/>
    </location>
</feature>
<dbReference type="GO" id="GO:0046872">
    <property type="term" value="F:metal ion binding"/>
    <property type="evidence" value="ECO:0007669"/>
    <property type="project" value="UniProtKB-KW"/>
</dbReference>
<dbReference type="InterPro" id="IPR006121">
    <property type="entry name" value="HMA_dom"/>
</dbReference>
<keyword evidence="1" id="KW-0479">Metal-binding</keyword>
<evidence type="ECO:0000256" key="1">
    <source>
        <dbReference type="ARBA" id="ARBA00022723"/>
    </source>
</evidence>
<organism evidence="4">
    <name type="scientific">Ananas comosus var. bracteatus</name>
    <name type="common">red pineapple</name>
    <dbReference type="NCBI Taxonomy" id="296719"/>
    <lineage>
        <taxon>Eukaryota</taxon>
        <taxon>Viridiplantae</taxon>
        <taxon>Streptophyta</taxon>
        <taxon>Embryophyta</taxon>
        <taxon>Tracheophyta</taxon>
        <taxon>Spermatophyta</taxon>
        <taxon>Magnoliopsida</taxon>
        <taxon>Liliopsida</taxon>
        <taxon>Poales</taxon>
        <taxon>Bromeliaceae</taxon>
        <taxon>Bromelioideae</taxon>
        <taxon>Ananas</taxon>
    </lineage>
</organism>
<dbReference type="FunFam" id="3.30.70.100:FF:000047">
    <property type="entry name" value="Copper-transporting ATPase PAA1, chloroplastic"/>
    <property type="match status" value="1"/>
</dbReference>
<dbReference type="CDD" id="cd00371">
    <property type="entry name" value="HMA"/>
    <property type="match status" value="1"/>
</dbReference>
<dbReference type="PROSITE" id="PS01047">
    <property type="entry name" value="HMA_1"/>
    <property type="match status" value="1"/>
</dbReference>
<proteinExistence type="predicted"/>
<dbReference type="Gene3D" id="3.30.70.100">
    <property type="match status" value="1"/>
</dbReference>
<gene>
    <name evidence="4" type="ORF">CB5_LOCUS10114</name>
</gene>
<dbReference type="InterPro" id="IPR017969">
    <property type="entry name" value="Heavy-metal-associated_CS"/>
</dbReference>
<evidence type="ECO:0000256" key="2">
    <source>
        <dbReference type="SAM" id="MobiDB-lite"/>
    </source>
</evidence>
<dbReference type="PROSITE" id="PS50846">
    <property type="entry name" value="HMA_2"/>
    <property type="match status" value="1"/>
</dbReference>
<protein>
    <recommendedName>
        <fullName evidence="3">HMA domain-containing protein</fullName>
    </recommendedName>
</protein>
<name>A0A6V7P7W3_ANACO</name>
<dbReference type="SUPFAM" id="SSF55008">
    <property type="entry name" value="HMA, heavy metal-associated domain"/>
    <property type="match status" value="1"/>
</dbReference>
<dbReference type="EMBL" id="LR862146">
    <property type="protein sequence ID" value="CAD1826903.1"/>
    <property type="molecule type" value="Genomic_DNA"/>
</dbReference>
<dbReference type="AlphaFoldDB" id="A0A6V7P7W3"/>
<evidence type="ECO:0000313" key="4">
    <source>
        <dbReference type="EMBL" id="CAD1826903.1"/>
    </source>
</evidence>
<accession>A0A6V7P7W3</accession>
<evidence type="ECO:0000259" key="3">
    <source>
        <dbReference type="PROSITE" id="PS50846"/>
    </source>
</evidence>
<reference evidence="4" key="1">
    <citation type="submission" date="2020-07" db="EMBL/GenBank/DDBJ databases">
        <authorList>
            <person name="Lin J."/>
        </authorList>
    </citation>
    <scope>NUCLEOTIDE SEQUENCE</scope>
</reference>
<sequence length="176" mass="17256">MESPILPTIPLVALSKTLKLSSKPSLRLRRLPRPLPLAPARIPAGVASSPKPSAPLWRGLASISGSLPASSGPPGGGGGGGGGGGDGSGGGGRGASAVGVVAEEAASPGSDVIILDVGGMSCGGCAASVKRILESLPQVTSASVNLATETAVIWAASDAKDTDNWKQHLGRNLLII</sequence>
<feature type="domain" description="HMA" evidence="3">
    <location>
        <begin position="111"/>
        <end position="176"/>
    </location>
</feature>
<dbReference type="Pfam" id="PF00403">
    <property type="entry name" value="HMA"/>
    <property type="match status" value="1"/>
</dbReference>
<feature type="region of interest" description="Disordered" evidence="2">
    <location>
        <begin position="65"/>
        <end position="96"/>
    </location>
</feature>
<dbReference type="InterPro" id="IPR036163">
    <property type="entry name" value="HMA_dom_sf"/>
</dbReference>